<organism evidence="1 2">
    <name type="scientific">Lupinus luteus</name>
    <name type="common">European yellow lupine</name>
    <dbReference type="NCBI Taxonomy" id="3873"/>
    <lineage>
        <taxon>Eukaryota</taxon>
        <taxon>Viridiplantae</taxon>
        <taxon>Streptophyta</taxon>
        <taxon>Embryophyta</taxon>
        <taxon>Tracheophyta</taxon>
        <taxon>Spermatophyta</taxon>
        <taxon>Magnoliopsida</taxon>
        <taxon>eudicotyledons</taxon>
        <taxon>Gunneridae</taxon>
        <taxon>Pentapetalae</taxon>
        <taxon>rosids</taxon>
        <taxon>fabids</taxon>
        <taxon>Fabales</taxon>
        <taxon>Fabaceae</taxon>
        <taxon>Papilionoideae</taxon>
        <taxon>50 kb inversion clade</taxon>
        <taxon>genistoids sensu lato</taxon>
        <taxon>core genistoids</taxon>
        <taxon>Genisteae</taxon>
        <taxon>Lupinus</taxon>
    </lineage>
</organism>
<evidence type="ECO:0000313" key="1">
    <source>
        <dbReference type="EMBL" id="CAL0303216.1"/>
    </source>
</evidence>
<evidence type="ECO:0000313" key="2">
    <source>
        <dbReference type="Proteomes" id="UP001497480"/>
    </source>
</evidence>
<evidence type="ECO:0008006" key="3">
    <source>
        <dbReference type="Google" id="ProtNLM"/>
    </source>
</evidence>
<sequence>MIMPRWFLTIDVAITEEDTTIMAEKILCKQVFMTTQALIAHIESHMKNEEVKIRSLYSPNYINSQRQQVSPFFPPTFPMTRQLQETRNFSDNSNSFQASPQSSATHLLRRNSFFCTSQVGALTPNREMKLSPSVLSCAGNNAIDLANLSFPQTRKRKLADVSPVDGTREFIAQLEKPLKKIEFIDLVNMDDENSDVKSLNLALKL</sequence>
<reference evidence="1 2" key="1">
    <citation type="submission" date="2024-03" db="EMBL/GenBank/DDBJ databases">
        <authorList>
            <person name="Martinez-Hernandez J."/>
        </authorList>
    </citation>
    <scope>NUCLEOTIDE SEQUENCE [LARGE SCALE GENOMIC DNA]</scope>
</reference>
<dbReference type="AlphaFoldDB" id="A0AAV1W1V4"/>
<dbReference type="Proteomes" id="UP001497480">
    <property type="component" value="Unassembled WGS sequence"/>
</dbReference>
<accession>A0AAV1W1V4</accession>
<name>A0AAV1W1V4_LUPLU</name>
<proteinExistence type="predicted"/>
<protein>
    <recommendedName>
        <fullName evidence="3">C2H2-type domain-containing protein</fullName>
    </recommendedName>
</protein>
<dbReference type="EMBL" id="CAXHTB010000003">
    <property type="protein sequence ID" value="CAL0303216.1"/>
    <property type="molecule type" value="Genomic_DNA"/>
</dbReference>
<keyword evidence="2" id="KW-1185">Reference proteome</keyword>
<comment type="caution">
    <text evidence="1">The sequence shown here is derived from an EMBL/GenBank/DDBJ whole genome shotgun (WGS) entry which is preliminary data.</text>
</comment>
<gene>
    <name evidence="1" type="ORF">LLUT_LOCUS4276</name>
</gene>